<dbReference type="AlphaFoldDB" id="A0A0H3YB45"/>
<dbReference type="InterPro" id="IPR036638">
    <property type="entry name" value="HLH_DNA-bd_sf"/>
</dbReference>
<dbReference type="EMBL" id="KP257507">
    <property type="protein sequence ID" value="AKN09609.1"/>
    <property type="molecule type" value="mRNA"/>
</dbReference>
<dbReference type="InterPro" id="IPR044818">
    <property type="entry name" value="ILR3-like"/>
</dbReference>
<feature type="coiled-coil region" evidence="5">
    <location>
        <begin position="138"/>
        <end position="175"/>
    </location>
</feature>
<dbReference type="GO" id="GO:0006879">
    <property type="term" value="P:intracellular iron ion homeostasis"/>
    <property type="evidence" value="ECO:0007669"/>
    <property type="project" value="InterPro"/>
</dbReference>
<dbReference type="InterPro" id="IPR011598">
    <property type="entry name" value="bHLH_dom"/>
</dbReference>
<feature type="domain" description="BHLH" evidence="7">
    <location>
        <begin position="76"/>
        <end position="127"/>
    </location>
</feature>
<evidence type="ECO:0000256" key="6">
    <source>
        <dbReference type="SAM" id="MobiDB-lite"/>
    </source>
</evidence>
<dbReference type="SMART" id="SM00353">
    <property type="entry name" value="HLH"/>
    <property type="match status" value="1"/>
</dbReference>
<dbReference type="GO" id="GO:0003700">
    <property type="term" value="F:DNA-binding transcription factor activity"/>
    <property type="evidence" value="ECO:0007669"/>
    <property type="project" value="InterPro"/>
</dbReference>
<name>A0A0H3YB45_SALMI</name>
<organism evidence="8">
    <name type="scientific">Salvia miltiorrhiza</name>
    <name type="common">Chinese sage</name>
    <dbReference type="NCBI Taxonomy" id="226208"/>
    <lineage>
        <taxon>Eukaryota</taxon>
        <taxon>Viridiplantae</taxon>
        <taxon>Streptophyta</taxon>
        <taxon>Embryophyta</taxon>
        <taxon>Tracheophyta</taxon>
        <taxon>Spermatophyta</taxon>
        <taxon>Magnoliopsida</taxon>
        <taxon>eudicotyledons</taxon>
        <taxon>Gunneridae</taxon>
        <taxon>Pentapetalae</taxon>
        <taxon>asterids</taxon>
        <taxon>lamiids</taxon>
        <taxon>Lamiales</taxon>
        <taxon>Lamiaceae</taxon>
        <taxon>Nepetoideae</taxon>
        <taxon>Mentheae</taxon>
        <taxon>Salviinae</taxon>
        <taxon>Salvia</taxon>
        <taxon>Salvia incertae sedis</taxon>
    </lineage>
</organism>
<dbReference type="PROSITE" id="PS50888">
    <property type="entry name" value="BHLH"/>
    <property type="match status" value="1"/>
</dbReference>
<evidence type="ECO:0000256" key="1">
    <source>
        <dbReference type="ARBA" id="ARBA00004123"/>
    </source>
</evidence>
<sequence length="231" mass="26283">MQNQHVHSFTENCWCDVIDYSSLLDDDGAPPPAVVSESPPLPSEIVCMSIDATHSEVTTLEERGSSRKRGRSDQNGGIGAKACRERERRGKLNERFLELSAILGRERPFKTEKLAMLSDAIRLLNQLKTESMDYMEMNTRLLEEIKILKAEKNELREEKAKLKADKERIQQQLETMNIPSIGFTASHPPMYEAEVKKVPMLPSYGFVPMWQYLPPSVRDTTIDHELRPPAA</sequence>
<dbReference type="PANTHER" id="PTHR46133:SF9">
    <property type="entry name" value="TRANSCRIPTION FACTOR BHLH104"/>
    <property type="match status" value="1"/>
</dbReference>
<keyword evidence="2" id="KW-0805">Transcription regulation</keyword>
<evidence type="ECO:0000256" key="4">
    <source>
        <dbReference type="ARBA" id="ARBA00023242"/>
    </source>
</evidence>
<keyword evidence="4" id="KW-0539">Nucleus</keyword>
<feature type="region of interest" description="Disordered" evidence="6">
    <location>
        <begin position="57"/>
        <end position="86"/>
    </location>
</feature>
<comment type="subcellular location">
    <subcellularLocation>
        <location evidence="1">Nucleus</location>
    </subcellularLocation>
</comment>
<evidence type="ECO:0000259" key="7">
    <source>
        <dbReference type="PROSITE" id="PS50888"/>
    </source>
</evidence>
<evidence type="ECO:0000256" key="5">
    <source>
        <dbReference type="SAM" id="Coils"/>
    </source>
</evidence>
<dbReference type="Gene3D" id="4.10.280.10">
    <property type="entry name" value="Helix-loop-helix DNA-binding domain"/>
    <property type="match status" value="1"/>
</dbReference>
<evidence type="ECO:0000256" key="2">
    <source>
        <dbReference type="ARBA" id="ARBA00023015"/>
    </source>
</evidence>
<keyword evidence="5" id="KW-0175">Coiled coil</keyword>
<dbReference type="GO" id="GO:0046983">
    <property type="term" value="F:protein dimerization activity"/>
    <property type="evidence" value="ECO:0007669"/>
    <property type="project" value="InterPro"/>
</dbReference>
<dbReference type="GO" id="GO:0005634">
    <property type="term" value="C:nucleus"/>
    <property type="evidence" value="ECO:0007669"/>
    <property type="project" value="UniProtKB-SubCell"/>
</dbReference>
<accession>A0A0H3YB45</accession>
<keyword evidence="3" id="KW-0804">Transcription</keyword>
<protein>
    <submittedName>
        <fullName evidence="8">Basic helix-loop-helix transcription factor</fullName>
    </submittedName>
</protein>
<dbReference type="Pfam" id="PF00010">
    <property type="entry name" value="HLH"/>
    <property type="match status" value="1"/>
</dbReference>
<proteinExistence type="evidence at transcript level"/>
<evidence type="ECO:0000313" key="8">
    <source>
        <dbReference type="EMBL" id="AKN09609.1"/>
    </source>
</evidence>
<dbReference type="SUPFAM" id="SSF47459">
    <property type="entry name" value="HLH, helix-loop-helix DNA-binding domain"/>
    <property type="match status" value="1"/>
</dbReference>
<evidence type="ECO:0000256" key="3">
    <source>
        <dbReference type="ARBA" id="ARBA00023163"/>
    </source>
</evidence>
<reference evidence="8" key="1">
    <citation type="submission" date="2014-12" db="EMBL/GenBank/DDBJ databases">
        <title>Genome-wide characterization and analysis of bHLH transcription factors related to tanshinones biosynthesis in Salvia miltiorrhiza.</title>
        <authorList>
            <person name="Zhang X."/>
            <person name="Song J."/>
        </authorList>
    </citation>
    <scope>NUCLEOTIDE SEQUENCE</scope>
</reference>
<dbReference type="PANTHER" id="PTHR46133">
    <property type="entry name" value="BHLH TRANSCRIPTION FACTOR"/>
    <property type="match status" value="1"/>
</dbReference>